<dbReference type="GO" id="GO:0003735">
    <property type="term" value="F:structural constituent of ribosome"/>
    <property type="evidence" value="ECO:0007669"/>
    <property type="project" value="InterPro"/>
</dbReference>
<dbReference type="InterPro" id="IPR000054">
    <property type="entry name" value="Ribosomal_eL31"/>
</dbReference>
<evidence type="ECO:0000313" key="5">
    <source>
        <dbReference type="EMBL" id="KAF5919766.1"/>
    </source>
</evidence>
<keyword evidence="6" id="KW-1185">Reference proteome</keyword>
<comment type="similarity">
    <text evidence="1">Belongs to the eukaryotic ribosomal protein eL31 family.</text>
</comment>
<name>A0A7J7EWE1_DICBM</name>
<dbReference type="Pfam" id="PF01198">
    <property type="entry name" value="Ribosomal_L31e"/>
    <property type="match status" value="1"/>
</dbReference>
<reference evidence="5 6" key="1">
    <citation type="journal article" date="2020" name="Mol. Biol. Evol.">
        <title>Interspecific Gene Flow and the Evolution of Specialization in Black and White Rhinoceros.</title>
        <authorList>
            <person name="Moodley Y."/>
            <person name="Westbury M.V."/>
            <person name="Russo I.M."/>
            <person name="Gopalakrishnan S."/>
            <person name="Rakotoarivelo A."/>
            <person name="Olsen R.A."/>
            <person name="Prost S."/>
            <person name="Tunstall T."/>
            <person name="Ryder O.A."/>
            <person name="Dalen L."/>
            <person name="Bruford M.W."/>
        </authorList>
    </citation>
    <scope>NUCLEOTIDE SEQUENCE [LARGE SCALE GENOMIC DNA]</scope>
    <source>
        <strain evidence="5">SBR-YM</strain>
        <tissue evidence="5">Skin</tissue>
    </source>
</reference>
<dbReference type="Gene3D" id="3.10.440.10">
    <property type="match status" value="1"/>
</dbReference>
<dbReference type="Proteomes" id="UP000551758">
    <property type="component" value="Unassembled WGS sequence"/>
</dbReference>
<dbReference type="SUPFAM" id="SSF54575">
    <property type="entry name" value="Ribosomal protein L31e"/>
    <property type="match status" value="1"/>
</dbReference>
<organism evidence="5 6">
    <name type="scientific">Diceros bicornis minor</name>
    <name type="common">South-central black rhinoceros</name>
    <dbReference type="NCBI Taxonomy" id="77932"/>
    <lineage>
        <taxon>Eukaryota</taxon>
        <taxon>Metazoa</taxon>
        <taxon>Chordata</taxon>
        <taxon>Craniata</taxon>
        <taxon>Vertebrata</taxon>
        <taxon>Euteleostomi</taxon>
        <taxon>Mammalia</taxon>
        <taxon>Eutheria</taxon>
        <taxon>Laurasiatheria</taxon>
        <taxon>Perissodactyla</taxon>
        <taxon>Rhinocerotidae</taxon>
        <taxon>Diceros</taxon>
    </lineage>
</organism>
<comment type="caution">
    <text evidence="5">The sequence shown here is derived from an EMBL/GenBank/DDBJ whole genome shotgun (WGS) entry which is preliminary data.</text>
</comment>
<dbReference type="AlphaFoldDB" id="A0A7J7EWE1"/>
<evidence type="ECO:0008006" key="7">
    <source>
        <dbReference type="Google" id="ProtNLM"/>
    </source>
</evidence>
<proteinExistence type="inferred from homology"/>
<keyword evidence="3" id="KW-0687">Ribonucleoprotein</keyword>
<feature type="non-terminal residue" evidence="5">
    <location>
        <position position="1"/>
    </location>
</feature>
<dbReference type="SMART" id="SM01380">
    <property type="entry name" value="Ribosomal_L31e"/>
    <property type="match status" value="1"/>
</dbReference>
<sequence length="88" mass="10239">QKAPPKKGGEKKGPFCHQQSGNQRVPHQHSQVHPWKIQKFVRKELGTSDVHMNCRLNKAVWAKGIRNVPYYISIWLSRKHDEDEDSPN</sequence>
<evidence type="ECO:0000256" key="4">
    <source>
        <dbReference type="SAM" id="MobiDB-lite"/>
    </source>
</evidence>
<protein>
    <recommendedName>
        <fullName evidence="7">60S ribosomal protein L31</fullName>
    </recommendedName>
</protein>
<evidence type="ECO:0000256" key="1">
    <source>
        <dbReference type="ARBA" id="ARBA00010808"/>
    </source>
</evidence>
<feature type="region of interest" description="Disordered" evidence="4">
    <location>
        <begin position="1"/>
        <end position="32"/>
    </location>
</feature>
<accession>A0A7J7EWE1</accession>
<dbReference type="GO" id="GO:0022625">
    <property type="term" value="C:cytosolic large ribosomal subunit"/>
    <property type="evidence" value="ECO:0007669"/>
    <property type="project" value="TreeGrafter"/>
</dbReference>
<evidence type="ECO:0000256" key="3">
    <source>
        <dbReference type="ARBA" id="ARBA00023274"/>
    </source>
</evidence>
<dbReference type="EMBL" id="JACDTQ010002243">
    <property type="protein sequence ID" value="KAF5919766.1"/>
    <property type="molecule type" value="Genomic_DNA"/>
</dbReference>
<dbReference type="PANTHER" id="PTHR10956:SF0">
    <property type="entry name" value="60S RIBOSOMAL PROTEIN L31"/>
    <property type="match status" value="1"/>
</dbReference>
<dbReference type="InterPro" id="IPR023621">
    <property type="entry name" value="Ribosomal_eL31_dom_sf"/>
</dbReference>
<dbReference type="GO" id="GO:0002181">
    <property type="term" value="P:cytoplasmic translation"/>
    <property type="evidence" value="ECO:0007669"/>
    <property type="project" value="TreeGrafter"/>
</dbReference>
<evidence type="ECO:0000256" key="2">
    <source>
        <dbReference type="ARBA" id="ARBA00022980"/>
    </source>
</evidence>
<feature type="compositionally biased region" description="Polar residues" evidence="4">
    <location>
        <begin position="17"/>
        <end position="31"/>
    </location>
</feature>
<keyword evidence="2" id="KW-0689">Ribosomal protein</keyword>
<evidence type="ECO:0000313" key="6">
    <source>
        <dbReference type="Proteomes" id="UP000551758"/>
    </source>
</evidence>
<dbReference type="PANTHER" id="PTHR10956">
    <property type="entry name" value="60S RIBOSOMAL PROTEIN L31"/>
    <property type="match status" value="1"/>
</dbReference>
<gene>
    <name evidence="5" type="ORF">HPG69_000367</name>
</gene>